<dbReference type="EMBL" id="JXXK01000009">
    <property type="protein sequence ID" value="KJF40193.1"/>
    <property type="molecule type" value="Genomic_DNA"/>
</dbReference>
<comment type="similarity">
    <text evidence="9">Belongs to the MnmA/TRMU family.</text>
</comment>
<dbReference type="GO" id="GO:0002143">
    <property type="term" value="P:tRNA wobble position uridine thiolation"/>
    <property type="evidence" value="ECO:0007669"/>
    <property type="project" value="TreeGrafter"/>
</dbReference>
<dbReference type="SUPFAM" id="SSF52402">
    <property type="entry name" value="Adenine nucleotide alpha hydrolases-like"/>
    <property type="match status" value="1"/>
</dbReference>
<dbReference type="Gene3D" id="2.30.30.280">
    <property type="entry name" value="Adenine nucleotide alpha hydrolases-like domains"/>
    <property type="match status" value="1"/>
</dbReference>
<feature type="binding site" evidence="9">
    <location>
        <position position="39"/>
    </location>
    <ligand>
        <name>ATP</name>
        <dbReference type="ChEBI" id="CHEBI:30616"/>
    </ligand>
</feature>
<dbReference type="Proteomes" id="UP000032483">
    <property type="component" value="Unassembled WGS sequence"/>
</dbReference>
<evidence type="ECO:0000313" key="14">
    <source>
        <dbReference type="Proteomes" id="UP000032483"/>
    </source>
</evidence>
<accession>A0A0D8J334</accession>
<dbReference type="CDD" id="cd01998">
    <property type="entry name" value="MnmA_TRMU-like"/>
    <property type="match status" value="1"/>
</dbReference>
<keyword evidence="1 9" id="KW-0820">tRNA-binding</keyword>
<evidence type="ECO:0000313" key="15">
    <source>
        <dbReference type="Proteomes" id="UP000053433"/>
    </source>
</evidence>
<sequence length="365" mass="39327">MEQATGARRAAVAMSGGVDSSVAALLLAQAGWACTGVTLRLYAGADAAPDGARTCCSLEDVEDARAVARRLGIRHYTFNFTEAFERDVIGRFVQGYLAGETPNPCIDCNKHIKFSALLRRAQLMGCTHVATGHYARIVRGANGRMLLQTGLDAGKDQSYMLYGMTQRELAHTLFPLGALTKAEVRALALENGFGNARKRDSQDICFVPDGDYAAFVERHTGCPCPPGDILDEAGRVVGRHRGYIRYTVGQRRGLGIAAPQPLYVRGVCPARNTVTVAGAGALYTDTVDARELNWIACDALGERPVRLLAKLRYRQPARRATAWQTGPDTLRVRFDEPQRAPAPGQALVLYDGGTVVGGGVLFSTV</sequence>
<dbReference type="RefSeq" id="WP_040910102.1">
    <property type="nucleotide sequence ID" value="NZ_CAOJUJ010000004.1"/>
</dbReference>
<dbReference type="HAMAP" id="MF_00144">
    <property type="entry name" value="tRNA_thiouridyl_MnmA"/>
    <property type="match status" value="1"/>
</dbReference>
<feature type="binding site" evidence="9">
    <location>
        <position position="132"/>
    </location>
    <ligand>
        <name>ATP</name>
        <dbReference type="ChEBI" id="CHEBI:30616"/>
    </ligand>
</feature>
<dbReference type="PATRIC" id="fig|1550024.3.peg.1904"/>
<evidence type="ECO:0000256" key="9">
    <source>
        <dbReference type="HAMAP-Rule" id="MF_00144"/>
    </source>
</evidence>
<evidence type="ECO:0000256" key="1">
    <source>
        <dbReference type="ARBA" id="ARBA00022555"/>
    </source>
</evidence>
<dbReference type="Pfam" id="PF20259">
    <property type="entry name" value="tRNA_Me_trans_M"/>
    <property type="match status" value="1"/>
</dbReference>
<keyword evidence="4 9" id="KW-0547">Nucleotide-binding</keyword>
<keyword evidence="9" id="KW-0963">Cytoplasm</keyword>
<comment type="catalytic activity">
    <reaction evidence="8 9">
        <text>S-sulfanyl-L-cysteinyl-[protein] + uridine(34) in tRNA + AH2 + ATP = 2-thiouridine(34) in tRNA + L-cysteinyl-[protein] + A + AMP + diphosphate + H(+)</text>
        <dbReference type="Rhea" id="RHEA:47032"/>
        <dbReference type="Rhea" id="RHEA-COMP:10131"/>
        <dbReference type="Rhea" id="RHEA-COMP:11726"/>
        <dbReference type="Rhea" id="RHEA-COMP:11727"/>
        <dbReference type="Rhea" id="RHEA-COMP:11728"/>
        <dbReference type="ChEBI" id="CHEBI:13193"/>
        <dbReference type="ChEBI" id="CHEBI:15378"/>
        <dbReference type="ChEBI" id="CHEBI:17499"/>
        <dbReference type="ChEBI" id="CHEBI:29950"/>
        <dbReference type="ChEBI" id="CHEBI:30616"/>
        <dbReference type="ChEBI" id="CHEBI:33019"/>
        <dbReference type="ChEBI" id="CHEBI:61963"/>
        <dbReference type="ChEBI" id="CHEBI:65315"/>
        <dbReference type="ChEBI" id="CHEBI:87170"/>
        <dbReference type="ChEBI" id="CHEBI:456215"/>
        <dbReference type="EC" id="2.8.1.13"/>
    </reaction>
</comment>
<dbReference type="GO" id="GO:0103016">
    <property type="term" value="F:tRNA-uridine 2-sulfurtransferase activity"/>
    <property type="evidence" value="ECO:0007669"/>
    <property type="project" value="UniProtKB-EC"/>
</dbReference>
<dbReference type="AlphaFoldDB" id="A0A0D8J334"/>
<keyword evidence="2 9" id="KW-0808">Transferase</keyword>
<dbReference type="PANTHER" id="PTHR11933:SF5">
    <property type="entry name" value="MITOCHONDRIAL TRNA-SPECIFIC 2-THIOURIDYLASE 1"/>
    <property type="match status" value="1"/>
</dbReference>
<dbReference type="PANTHER" id="PTHR11933">
    <property type="entry name" value="TRNA 5-METHYLAMINOMETHYL-2-THIOURIDYLATE -METHYLTRANSFERASE"/>
    <property type="match status" value="1"/>
</dbReference>
<feature type="active site" description="Nucleophile" evidence="9">
    <location>
        <position position="108"/>
    </location>
</feature>
<proteinExistence type="inferred from homology"/>
<dbReference type="GO" id="GO:0000049">
    <property type="term" value="F:tRNA binding"/>
    <property type="evidence" value="ECO:0007669"/>
    <property type="project" value="UniProtKB-KW"/>
</dbReference>
<feature type="region of interest" description="Interaction with tRNA" evidence="9">
    <location>
        <begin position="155"/>
        <end position="157"/>
    </location>
</feature>
<gene>
    <name evidence="9" type="primary">mnmA</name>
    <name evidence="13" type="ORF">ASJ35_16100</name>
    <name evidence="12" type="ORF">TQ39_08380</name>
</gene>
<protein>
    <recommendedName>
        <fullName evidence="9">tRNA-specific 2-thiouridylase MnmA</fullName>
        <ecNumber evidence="9">2.8.1.13</ecNumber>
    </recommendedName>
</protein>
<dbReference type="InterPro" id="IPR046884">
    <property type="entry name" value="MnmA-like_central"/>
</dbReference>
<evidence type="ECO:0000259" key="10">
    <source>
        <dbReference type="Pfam" id="PF20258"/>
    </source>
</evidence>
<feature type="site" description="Interaction with tRNA" evidence="9">
    <location>
        <position position="133"/>
    </location>
</feature>
<evidence type="ECO:0000256" key="4">
    <source>
        <dbReference type="ARBA" id="ARBA00022741"/>
    </source>
</evidence>
<reference evidence="13 15" key="2">
    <citation type="submission" date="2015-10" db="EMBL/GenBank/DDBJ databases">
        <title>A novel member of the family Ruminococcaceae isolated from human faeces.</title>
        <authorList>
            <person name="Shkoporov A.N."/>
            <person name="Chaplin A.V."/>
            <person name="Motuzova O.V."/>
            <person name="Kafarskaia L.I."/>
            <person name="Efimov B.A."/>
        </authorList>
    </citation>
    <scope>NUCLEOTIDE SEQUENCE [LARGE SCALE GENOMIC DNA]</scope>
    <source>
        <strain evidence="13 15">668</strain>
    </source>
</reference>
<dbReference type="NCBIfam" id="NF001138">
    <property type="entry name" value="PRK00143.1"/>
    <property type="match status" value="1"/>
</dbReference>
<name>A0A0D8J334_9FIRM</name>
<feature type="domain" description="tRNA-specific 2-thiouridylase MnmA-like C-terminal" evidence="10">
    <location>
        <begin position="286"/>
        <end position="360"/>
    </location>
</feature>
<dbReference type="Pfam" id="PF03054">
    <property type="entry name" value="tRNA_Me_trans"/>
    <property type="match status" value="1"/>
</dbReference>
<dbReference type="GeneID" id="42856610"/>
<dbReference type="EMBL" id="LMUA01000032">
    <property type="protein sequence ID" value="KUE75026.1"/>
    <property type="molecule type" value="Genomic_DNA"/>
</dbReference>
<evidence type="ECO:0000256" key="5">
    <source>
        <dbReference type="ARBA" id="ARBA00022840"/>
    </source>
</evidence>
<organism evidence="12 14">
    <name type="scientific">Ruthenibacterium lactatiformans</name>
    <dbReference type="NCBI Taxonomy" id="1550024"/>
    <lineage>
        <taxon>Bacteria</taxon>
        <taxon>Bacillati</taxon>
        <taxon>Bacillota</taxon>
        <taxon>Clostridia</taxon>
        <taxon>Eubacteriales</taxon>
        <taxon>Oscillospiraceae</taxon>
        <taxon>Ruthenibacterium</taxon>
    </lineage>
</organism>
<evidence type="ECO:0000256" key="2">
    <source>
        <dbReference type="ARBA" id="ARBA00022679"/>
    </source>
</evidence>
<dbReference type="FunFam" id="3.40.50.620:FF:000115">
    <property type="entry name" value="tRNA-specific 2-thiouridylase MnmA"/>
    <property type="match status" value="1"/>
</dbReference>
<evidence type="ECO:0000256" key="3">
    <source>
        <dbReference type="ARBA" id="ARBA00022694"/>
    </source>
</evidence>
<evidence type="ECO:0000256" key="8">
    <source>
        <dbReference type="ARBA" id="ARBA00051542"/>
    </source>
</evidence>
<comment type="caution">
    <text evidence="9">Lacks conserved residue(s) required for the propagation of feature annotation.</text>
</comment>
<keyword evidence="3 9" id="KW-0819">tRNA processing</keyword>
<dbReference type="Pfam" id="PF20258">
    <property type="entry name" value="tRNA_Me_trans_C"/>
    <property type="match status" value="1"/>
</dbReference>
<feature type="site" description="Interaction with tRNA" evidence="9">
    <location>
        <position position="345"/>
    </location>
</feature>
<keyword evidence="6 9" id="KW-0694">RNA-binding</keyword>
<comment type="function">
    <text evidence="9">Catalyzes the 2-thiolation of uridine at the wobble position (U34) of tRNA, leading to the formation of s(2)U34.</text>
</comment>
<evidence type="ECO:0000256" key="7">
    <source>
        <dbReference type="ARBA" id="ARBA00023157"/>
    </source>
</evidence>
<evidence type="ECO:0000313" key="12">
    <source>
        <dbReference type="EMBL" id="KJF40193.1"/>
    </source>
</evidence>
<accession>A0A0W7TMI2</accession>
<feature type="disulfide bond" description="Alternate" evidence="9">
    <location>
        <begin position="108"/>
        <end position="205"/>
    </location>
</feature>
<evidence type="ECO:0000256" key="6">
    <source>
        <dbReference type="ARBA" id="ARBA00022884"/>
    </source>
</evidence>
<dbReference type="InterPro" id="IPR004506">
    <property type="entry name" value="MnmA-like"/>
</dbReference>
<keyword evidence="5 9" id="KW-0067">ATP-binding</keyword>
<feature type="binding site" evidence="9">
    <location>
        <begin position="13"/>
        <end position="20"/>
    </location>
    <ligand>
        <name>ATP</name>
        <dbReference type="ChEBI" id="CHEBI:30616"/>
    </ligand>
</feature>
<feature type="active site" description="Cysteine persulfide intermediate" evidence="9">
    <location>
        <position position="205"/>
    </location>
</feature>
<dbReference type="Gene3D" id="3.40.50.620">
    <property type="entry name" value="HUPs"/>
    <property type="match status" value="1"/>
</dbReference>
<dbReference type="GO" id="GO:0005524">
    <property type="term" value="F:ATP binding"/>
    <property type="evidence" value="ECO:0007669"/>
    <property type="project" value="UniProtKB-KW"/>
</dbReference>
<reference evidence="12" key="1">
    <citation type="submission" date="2015-02" db="EMBL/GenBank/DDBJ databases">
        <title>A novel member of the family Ruminococcaceae isolated from human feces.</title>
        <authorList>
            <person name="Shkoporov A.N."/>
            <person name="Chaplin A.V."/>
            <person name="Motuzova O.V."/>
            <person name="Kafarskaia L.I."/>
            <person name="Khokhlova E.V."/>
            <person name="Efimov B.A."/>
        </authorList>
    </citation>
    <scope>NUCLEOTIDE SEQUENCE [LARGE SCALE GENOMIC DNA]</scope>
    <source>
        <strain evidence="12">585-1</strain>
    </source>
</reference>
<dbReference type="Proteomes" id="UP000053433">
    <property type="component" value="Unassembled WGS sequence"/>
</dbReference>
<comment type="caution">
    <text evidence="12">The sequence shown here is derived from an EMBL/GenBank/DDBJ whole genome shotgun (WGS) entry which is preliminary data.</text>
</comment>
<evidence type="ECO:0000259" key="11">
    <source>
        <dbReference type="Pfam" id="PF20259"/>
    </source>
</evidence>
<dbReference type="InterPro" id="IPR023382">
    <property type="entry name" value="MnmA-like_central_sf"/>
</dbReference>
<evidence type="ECO:0000313" key="13">
    <source>
        <dbReference type="EMBL" id="KUE75026.1"/>
    </source>
</evidence>
<feature type="region of interest" description="Interaction with tRNA" evidence="9">
    <location>
        <begin position="312"/>
        <end position="313"/>
    </location>
</feature>
<keyword evidence="14" id="KW-1185">Reference proteome</keyword>
<dbReference type="EC" id="2.8.1.13" evidence="9"/>
<dbReference type="GO" id="GO:0005737">
    <property type="term" value="C:cytoplasm"/>
    <property type="evidence" value="ECO:0007669"/>
    <property type="project" value="UniProtKB-SubCell"/>
</dbReference>
<dbReference type="Gene3D" id="2.40.30.10">
    <property type="entry name" value="Translation factors"/>
    <property type="match status" value="1"/>
</dbReference>
<dbReference type="NCBIfam" id="TIGR00420">
    <property type="entry name" value="trmU"/>
    <property type="match status" value="1"/>
</dbReference>
<comment type="subcellular location">
    <subcellularLocation>
        <location evidence="9">Cytoplasm</location>
    </subcellularLocation>
</comment>
<feature type="domain" description="tRNA-specific 2-thiouridylase MnmA-like central" evidence="11">
    <location>
        <begin position="215"/>
        <end position="277"/>
    </location>
</feature>
<dbReference type="InterPro" id="IPR046885">
    <property type="entry name" value="MnmA-like_C"/>
</dbReference>
<dbReference type="InterPro" id="IPR014729">
    <property type="entry name" value="Rossmann-like_a/b/a_fold"/>
</dbReference>
<keyword evidence="7 9" id="KW-1015">Disulfide bond</keyword>